<comment type="cofactor">
    <cofactor evidence="1">
        <name>Mo-molybdopterin</name>
        <dbReference type="ChEBI" id="CHEBI:71302"/>
    </cofactor>
</comment>
<keyword evidence="8" id="KW-1185">Reference proteome</keyword>
<gene>
    <name evidence="7" type="ORF">TPL01_33560</name>
</gene>
<dbReference type="NCBIfam" id="TIGR04555">
    <property type="entry name" value="sulfite_DH_soxC"/>
    <property type="match status" value="1"/>
</dbReference>
<sequence>MTIFEPDHDHDTKSKLKIASLVEAEEAFLAKARISANSVYFSPNVGSAGSAKGIEHLQRPQGRRHFLASVAALAGSGVAGMALAQTTPPSPENKAPAGAVWRPVPEDATKTQGVAIGEDGGYGTRSQFETEVRWRFTTKTPFSSWSMTPLEHGVGIITPSGLHFERDHGGIATIDPATHKLFVHGMVKQPKKFSMSDVKRFPSISRIHFIECSGNGLTEWSKPTLKTVQGTHGLVSTSEWTGVPLSIILNEVGVRTGAKWLLVEGGDASVMTRSIPLEKAMKDCFLAYGQNGEAIRPEQGYPLRLIVPGYEGNTHIKWVRRIELADMPFMTREETSKYTDLLPNGKAVQFSMIMEAKSVITRPSGEMVLPGRGFYEITGMAWSGRGRIKRVDVSTDGGRTWKPAQLQDPILPVCQTRFRYPWVWNGKEAILQSRCVDETGYVQPTLGQLIDIRGLNGPIGSVYHLNAIQSWKVDTEGRVSNVHYY</sequence>
<evidence type="ECO:0000259" key="6">
    <source>
        <dbReference type="Pfam" id="PF03404"/>
    </source>
</evidence>
<dbReference type="InterPro" id="IPR008335">
    <property type="entry name" value="Mopterin_OxRdtase_euk"/>
</dbReference>
<dbReference type="InterPro" id="IPR006311">
    <property type="entry name" value="TAT_signal"/>
</dbReference>
<dbReference type="InterPro" id="IPR030835">
    <property type="entry name" value="Sulfite_DH_SoxC"/>
</dbReference>
<dbReference type="SUPFAM" id="SSF81296">
    <property type="entry name" value="E set domains"/>
    <property type="match status" value="1"/>
</dbReference>
<organism evidence="7 8">
    <name type="scientific">Sulfuriferula plumbiphila</name>
    <dbReference type="NCBI Taxonomy" id="171865"/>
    <lineage>
        <taxon>Bacteria</taxon>
        <taxon>Pseudomonadati</taxon>
        <taxon>Pseudomonadota</taxon>
        <taxon>Betaproteobacteria</taxon>
        <taxon>Nitrosomonadales</taxon>
        <taxon>Sulfuricellaceae</taxon>
        <taxon>Sulfuriferula</taxon>
    </lineage>
</organism>
<dbReference type="PANTHER" id="PTHR19372:SF7">
    <property type="entry name" value="SULFITE OXIDASE, MITOCHONDRIAL"/>
    <property type="match status" value="1"/>
</dbReference>
<dbReference type="Gene3D" id="2.60.40.650">
    <property type="match status" value="1"/>
</dbReference>
<keyword evidence="2" id="KW-0500">Molybdenum</keyword>
<dbReference type="PANTHER" id="PTHR19372">
    <property type="entry name" value="SULFITE REDUCTASE"/>
    <property type="match status" value="1"/>
</dbReference>
<keyword evidence="4" id="KW-0560">Oxidoreductase</keyword>
<name>A0A512LCK1_9PROT</name>
<dbReference type="PRINTS" id="PR00407">
    <property type="entry name" value="EUMOPTERIN"/>
</dbReference>
<dbReference type="InterPro" id="IPR005066">
    <property type="entry name" value="MoCF_OxRdtse_dimer"/>
</dbReference>
<dbReference type="Gene3D" id="3.90.420.10">
    <property type="entry name" value="Oxidoreductase, molybdopterin-binding domain"/>
    <property type="match status" value="1"/>
</dbReference>
<evidence type="ECO:0000256" key="1">
    <source>
        <dbReference type="ARBA" id="ARBA00001924"/>
    </source>
</evidence>
<dbReference type="GO" id="GO:0006790">
    <property type="term" value="P:sulfur compound metabolic process"/>
    <property type="evidence" value="ECO:0007669"/>
    <property type="project" value="TreeGrafter"/>
</dbReference>
<dbReference type="GO" id="GO:0043546">
    <property type="term" value="F:molybdopterin cofactor binding"/>
    <property type="evidence" value="ECO:0007669"/>
    <property type="project" value="TreeGrafter"/>
</dbReference>
<evidence type="ECO:0000256" key="3">
    <source>
        <dbReference type="ARBA" id="ARBA00022723"/>
    </source>
</evidence>
<dbReference type="GO" id="GO:0030151">
    <property type="term" value="F:molybdenum ion binding"/>
    <property type="evidence" value="ECO:0007669"/>
    <property type="project" value="InterPro"/>
</dbReference>
<feature type="domain" description="Moybdenum cofactor oxidoreductase dimerisation" evidence="6">
    <location>
        <begin position="352"/>
        <end position="469"/>
    </location>
</feature>
<proteinExistence type="predicted"/>
<dbReference type="Pfam" id="PF03404">
    <property type="entry name" value="Mo-co_dimer"/>
    <property type="match status" value="1"/>
</dbReference>
<evidence type="ECO:0000256" key="4">
    <source>
        <dbReference type="ARBA" id="ARBA00023002"/>
    </source>
</evidence>
<accession>A0A512LCK1</accession>
<dbReference type="GO" id="GO:0008482">
    <property type="term" value="F:sulfite oxidase activity"/>
    <property type="evidence" value="ECO:0007669"/>
    <property type="project" value="TreeGrafter"/>
</dbReference>
<dbReference type="GO" id="GO:0020037">
    <property type="term" value="F:heme binding"/>
    <property type="evidence" value="ECO:0007669"/>
    <property type="project" value="TreeGrafter"/>
</dbReference>
<dbReference type="Pfam" id="PF00174">
    <property type="entry name" value="Oxidored_molyb"/>
    <property type="match status" value="1"/>
</dbReference>
<protein>
    <submittedName>
        <fullName evidence="7">Sulfite dehydrogenase</fullName>
    </submittedName>
</protein>
<dbReference type="FunFam" id="3.90.420.10:FF:000006">
    <property type="entry name" value="Sulfur dehydrogenase subunit SoxC"/>
    <property type="match status" value="1"/>
</dbReference>
<dbReference type="InterPro" id="IPR014756">
    <property type="entry name" value="Ig_E-set"/>
</dbReference>
<feature type="domain" description="Oxidoreductase molybdopterin-binding" evidence="5">
    <location>
        <begin position="168"/>
        <end position="329"/>
    </location>
</feature>
<dbReference type="Proteomes" id="UP000321337">
    <property type="component" value="Unassembled WGS sequence"/>
</dbReference>
<dbReference type="SUPFAM" id="SSF56524">
    <property type="entry name" value="Oxidoreductase molybdopterin-binding domain"/>
    <property type="match status" value="1"/>
</dbReference>
<evidence type="ECO:0000313" key="7">
    <source>
        <dbReference type="EMBL" id="GEP32218.1"/>
    </source>
</evidence>
<reference evidence="7 8" key="1">
    <citation type="submission" date="2019-07" db="EMBL/GenBank/DDBJ databases">
        <title>Whole genome shotgun sequence of Thiobacillus plumbophilus NBRC 107929.</title>
        <authorList>
            <person name="Hosoyama A."/>
            <person name="Uohara A."/>
            <person name="Ohji S."/>
            <person name="Ichikawa N."/>
        </authorList>
    </citation>
    <scope>NUCLEOTIDE SEQUENCE [LARGE SCALE GENOMIC DNA]</scope>
    <source>
        <strain evidence="7 8">NBRC 107929</strain>
    </source>
</reference>
<dbReference type="RefSeq" id="WP_198415314.1">
    <property type="nucleotide sequence ID" value="NZ_AP021884.1"/>
</dbReference>
<evidence type="ECO:0000313" key="8">
    <source>
        <dbReference type="Proteomes" id="UP000321337"/>
    </source>
</evidence>
<evidence type="ECO:0000256" key="2">
    <source>
        <dbReference type="ARBA" id="ARBA00022505"/>
    </source>
</evidence>
<keyword evidence="3" id="KW-0479">Metal-binding</keyword>
<dbReference type="FunFam" id="2.60.40.650:FF:000004">
    <property type="entry name" value="Sulfite oxidase, putative"/>
    <property type="match status" value="1"/>
</dbReference>
<comment type="caution">
    <text evidence="7">The sequence shown here is derived from an EMBL/GenBank/DDBJ whole genome shotgun (WGS) entry which is preliminary data.</text>
</comment>
<dbReference type="InterPro" id="IPR000572">
    <property type="entry name" value="OxRdtase_Mopterin-bd_dom"/>
</dbReference>
<dbReference type="InterPro" id="IPR036374">
    <property type="entry name" value="OxRdtase_Mopterin-bd_sf"/>
</dbReference>
<dbReference type="EMBL" id="BKAD01000065">
    <property type="protein sequence ID" value="GEP32218.1"/>
    <property type="molecule type" value="Genomic_DNA"/>
</dbReference>
<dbReference type="AlphaFoldDB" id="A0A512LCK1"/>
<dbReference type="PROSITE" id="PS51318">
    <property type="entry name" value="TAT"/>
    <property type="match status" value="1"/>
</dbReference>
<evidence type="ECO:0000259" key="5">
    <source>
        <dbReference type="Pfam" id="PF00174"/>
    </source>
</evidence>